<accession>A0A8E4ZDX1</accession>
<gene>
    <name evidence="1" type="ORF">Gundel1_3</name>
</gene>
<name>A0A8E4ZDX1_9CAUD</name>
<organism evidence="1 2">
    <name type="scientific">Tenacibaculum phage Gundel_1</name>
    <dbReference type="NCBI Taxonomy" id="2745672"/>
    <lineage>
        <taxon>Viruses</taxon>
        <taxon>Duplodnaviria</taxon>
        <taxon>Heunggongvirae</taxon>
        <taxon>Uroviricota</taxon>
        <taxon>Caudoviricetes</taxon>
        <taxon>Pachyviridae</taxon>
        <taxon>Gundelvirus</taxon>
        <taxon>Gundelvirus Gundel</taxon>
    </lineage>
</organism>
<sequence length="62" mass="7264">MELHKYLFLRTTDGIYIFDSKDQDIFTENDSIAVYSEQNKTLKFANNLTAAIYKEQLLTILN</sequence>
<dbReference type="EMBL" id="MT732474">
    <property type="protein sequence ID" value="QQV91461.1"/>
    <property type="molecule type" value="Genomic_DNA"/>
</dbReference>
<proteinExistence type="predicted"/>
<evidence type="ECO:0000313" key="2">
    <source>
        <dbReference type="Proteomes" id="UP000693868"/>
    </source>
</evidence>
<evidence type="ECO:0000313" key="1">
    <source>
        <dbReference type="EMBL" id="QQV91461.1"/>
    </source>
</evidence>
<reference evidence="1" key="1">
    <citation type="submission" date="2020-07" db="EMBL/GenBank/DDBJ databases">
        <title>Highly diverse flavobacterial phages as mortality factor during North Sea spring blooms.</title>
        <authorList>
            <person name="Bartlau N."/>
            <person name="Wichels A."/>
            <person name="Krohne G."/>
            <person name="Adriaenssens E.M."/>
            <person name="Heins A."/>
            <person name="Fuchs B.M."/>
            <person name="Amann R."/>
            <person name="Moraru C."/>
        </authorList>
    </citation>
    <scope>NUCLEOTIDE SEQUENCE</scope>
</reference>
<dbReference type="Proteomes" id="UP000693868">
    <property type="component" value="Segment"/>
</dbReference>
<protein>
    <submittedName>
        <fullName evidence="1">Uncharacterized protein</fullName>
    </submittedName>
</protein>
<keyword evidence="2" id="KW-1185">Reference proteome</keyword>